<proteinExistence type="predicted"/>
<organism evidence="3 4">
    <name type="scientific">Stenomitos frigidus AS-A4</name>
    <dbReference type="NCBI Taxonomy" id="2933935"/>
    <lineage>
        <taxon>Bacteria</taxon>
        <taxon>Bacillati</taxon>
        <taxon>Cyanobacteriota</taxon>
        <taxon>Cyanophyceae</taxon>
        <taxon>Leptolyngbyales</taxon>
        <taxon>Leptolyngbyaceae</taxon>
        <taxon>Stenomitos</taxon>
    </lineage>
</organism>
<feature type="region of interest" description="Disordered" evidence="1">
    <location>
        <begin position="102"/>
        <end position="127"/>
    </location>
</feature>
<comment type="caution">
    <text evidence="3">The sequence shown here is derived from an EMBL/GenBank/DDBJ whole genome shotgun (WGS) entry which is preliminary data.</text>
</comment>
<evidence type="ECO:0000256" key="1">
    <source>
        <dbReference type="SAM" id="MobiDB-lite"/>
    </source>
</evidence>
<dbReference type="SUPFAM" id="SSF143422">
    <property type="entry name" value="Transposase IS200-like"/>
    <property type="match status" value="1"/>
</dbReference>
<evidence type="ECO:0000313" key="4">
    <source>
        <dbReference type="Proteomes" id="UP001476950"/>
    </source>
</evidence>
<sequence>MKYDPEKHHRRDAKRRQRRTIRLQGYDYASAGLYFITICTHQRQCLLGEIVEGEMQLNDFGQVARSHWMSLPKYHSHLQLDAFVVMPNHVHGILALNEPPVGAGLADNQPTRTEKSETKPAPTNAALTTNRHGIPEIIRGFKTFSARCINQRRQVTGVAVWQRNYYEHIVRDETSLQRLRQYIHSNPRSWQDDQLHPDCPPK</sequence>
<dbReference type="InterPro" id="IPR036515">
    <property type="entry name" value="Transposase_17_sf"/>
</dbReference>
<protein>
    <submittedName>
        <fullName evidence="3">Transposase</fullName>
    </submittedName>
</protein>
<evidence type="ECO:0000313" key="3">
    <source>
        <dbReference type="EMBL" id="MEP1058097.1"/>
    </source>
</evidence>
<dbReference type="SMART" id="SM01321">
    <property type="entry name" value="Y1_Tnp"/>
    <property type="match status" value="1"/>
</dbReference>
<reference evidence="3 4" key="1">
    <citation type="submission" date="2022-04" db="EMBL/GenBank/DDBJ databases">
        <title>Positive selection, recombination, and allopatry shape intraspecific diversity of widespread and dominant cyanobacteria.</title>
        <authorList>
            <person name="Wei J."/>
            <person name="Shu W."/>
            <person name="Hu C."/>
        </authorList>
    </citation>
    <scope>NUCLEOTIDE SEQUENCE [LARGE SCALE GENOMIC DNA]</scope>
    <source>
        <strain evidence="3 4">AS-A4</strain>
    </source>
</reference>
<gene>
    <name evidence="3" type="ORF">NDI38_06560</name>
</gene>
<dbReference type="EMBL" id="JAMPLM010000003">
    <property type="protein sequence ID" value="MEP1058097.1"/>
    <property type="molecule type" value="Genomic_DNA"/>
</dbReference>
<dbReference type="Proteomes" id="UP001476950">
    <property type="component" value="Unassembled WGS sequence"/>
</dbReference>
<keyword evidence="4" id="KW-1185">Reference proteome</keyword>
<dbReference type="Pfam" id="PF01797">
    <property type="entry name" value="Y1_Tnp"/>
    <property type="match status" value="1"/>
</dbReference>
<evidence type="ECO:0000259" key="2">
    <source>
        <dbReference type="SMART" id="SM01321"/>
    </source>
</evidence>
<dbReference type="PANTHER" id="PTHR36966">
    <property type="entry name" value="REP-ASSOCIATED TYROSINE TRANSPOSASE"/>
    <property type="match status" value="1"/>
</dbReference>
<feature type="domain" description="Transposase IS200-like" evidence="2">
    <location>
        <begin position="29"/>
        <end position="186"/>
    </location>
</feature>
<dbReference type="PANTHER" id="PTHR36966:SF1">
    <property type="entry name" value="REP-ASSOCIATED TYROSINE TRANSPOSASE"/>
    <property type="match status" value="1"/>
</dbReference>
<accession>A0ABV0KGA4</accession>
<dbReference type="InterPro" id="IPR052715">
    <property type="entry name" value="RAYT_transposase"/>
</dbReference>
<dbReference type="Gene3D" id="3.30.70.1290">
    <property type="entry name" value="Transposase IS200-like"/>
    <property type="match status" value="1"/>
</dbReference>
<dbReference type="RefSeq" id="WP_190451611.1">
    <property type="nucleotide sequence ID" value="NZ_JAMPLM010000003.1"/>
</dbReference>
<name>A0ABV0KGA4_9CYAN</name>
<dbReference type="InterPro" id="IPR002686">
    <property type="entry name" value="Transposase_17"/>
</dbReference>